<accession>A0A9X1ZU74</accession>
<name>A0A9X1ZU74_9GAMM</name>
<keyword evidence="3" id="KW-1185">Reference proteome</keyword>
<dbReference type="RefSeq" id="WP_248995002.1">
    <property type="nucleotide sequence ID" value="NZ_JAKIKP010000003.1"/>
</dbReference>
<evidence type="ECO:0000313" key="3">
    <source>
        <dbReference type="Proteomes" id="UP001139333"/>
    </source>
</evidence>
<dbReference type="Pfam" id="PF00535">
    <property type="entry name" value="Glycos_transf_2"/>
    <property type="match status" value="1"/>
</dbReference>
<dbReference type="EC" id="2.4.-.-" evidence="2"/>
<dbReference type="InterPro" id="IPR029044">
    <property type="entry name" value="Nucleotide-diphossugar_trans"/>
</dbReference>
<dbReference type="EMBL" id="JAKIKP010000003">
    <property type="protein sequence ID" value="MCL1142326.1"/>
    <property type="molecule type" value="Genomic_DNA"/>
</dbReference>
<sequence length="392" mass="45301">MELGSDYKKIDSEKNKESKYPLESESVYQCNVNVVDKGFQGGERVILRGLDIYDNVLFTRELSSLGPLSTVFFTSNYNGTMKTVLKVDGKIEELENYIDSIEIVKVGSTKKEIEIIQNDRTIFAALATYPARKKLMIESVNSLIEQVDYIFIYLNEYLEIPYEIKNHKDSKKIICIVDPEGSRRAEGKFHWVRKVTGYYLTCDDDIVYPDNYIEITIAEIEKYSRKCIVGYHGIIFKDSVASFKSDRKKFYKFTDELITAQQCHLLGTGVSGFHASLLKNIDIRILEDYPFAVDPALSVVCKKNKIPMVCIPHDSGWLKSSEFMLYGLNEEKQNFKDKKRAVDTLLFKNNPWGGSGIAHIVRYLKKNKKIRKLINEPRKFVYDSRIARKFKR</sequence>
<comment type="caution">
    <text evidence="2">The sequence shown here is derived from an EMBL/GenBank/DDBJ whole genome shotgun (WGS) entry which is preliminary data.</text>
</comment>
<protein>
    <submittedName>
        <fullName evidence="2">Glycosyltransferase</fullName>
        <ecNumber evidence="2">2.4.-.-</ecNumber>
    </submittedName>
</protein>
<gene>
    <name evidence="2" type="ORF">L2672_06410</name>
</gene>
<evidence type="ECO:0000313" key="2">
    <source>
        <dbReference type="EMBL" id="MCL1142326.1"/>
    </source>
</evidence>
<dbReference type="InterPro" id="IPR001173">
    <property type="entry name" value="Glyco_trans_2-like"/>
</dbReference>
<proteinExistence type="predicted"/>
<keyword evidence="2" id="KW-0328">Glycosyltransferase</keyword>
<dbReference type="GO" id="GO:0016757">
    <property type="term" value="F:glycosyltransferase activity"/>
    <property type="evidence" value="ECO:0007669"/>
    <property type="project" value="UniProtKB-KW"/>
</dbReference>
<dbReference type="SUPFAM" id="SSF53448">
    <property type="entry name" value="Nucleotide-diphospho-sugar transferases"/>
    <property type="match status" value="1"/>
</dbReference>
<organism evidence="2 3">
    <name type="scientific">Shewanella gaetbuli</name>
    <dbReference type="NCBI Taxonomy" id="220752"/>
    <lineage>
        <taxon>Bacteria</taxon>
        <taxon>Pseudomonadati</taxon>
        <taxon>Pseudomonadota</taxon>
        <taxon>Gammaproteobacteria</taxon>
        <taxon>Alteromonadales</taxon>
        <taxon>Shewanellaceae</taxon>
        <taxon>Shewanella</taxon>
    </lineage>
</organism>
<feature type="domain" description="Glycosyltransferase 2-like" evidence="1">
    <location>
        <begin position="133"/>
        <end position="280"/>
    </location>
</feature>
<evidence type="ECO:0000259" key="1">
    <source>
        <dbReference type="Pfam" id="PF00535"/>
    </source>
</evidence>
<reference evidence="2" key="1">
    <citation type="submission" date="2022-01" db="EMBL/GenBank/DDBJ databases">
        <title>Whole genome-based taxonomy of the Shewanellaceae.</title>
        <authorList>
            <person name="Martin-Rodriguez A.J."/>
        </authorList>
    </citation>
    <scope>NUCLEOTIDE SEQUENCE</scope>
    <source>
        <strain evidence="2">DSM 16422</strain>
    </source>
</reference>
<keyword evidence="2" id="KW-0808">Transferase</keyword>
<dbReference type="AlphaFoldDB" id="A0A9X1ZU74"/>
<dbReference type="Proteomes" id="UP001139333">
    <property type="component" value="Unassembled WGS sequence"/>
</dbReference>